<dbReference type="Proteomes" id="UP001445076">
    <property type="component" value="Unassembled WGS sequence"/>
</dbReference>
<organism evidence="2 3">
    <name type="scientific">Cherax quadricarinatus</name>
    <name type="common">Australian red claw crayfish</name>
    <dbReference type="NCBI Taxonomy" id="27406"/>
    <lineage>
        <taxon>Eukaryota</taxon>
        <taxon>Metazoa</taxon>
        <taxon>Ecdysozoa</taxon>
        <taxon>Arthropoda</taxon>
        <taxon>Crustacea</taxon>
        <taxon>Multicrustacea</taxon>
        <taxon>Malacostraca</taxon>
        <taxon>Eumalacostraca</taxon>
        <taxon>Eucarida</taxon>
        <taxon>Decapoda</taxon>
        <taxon>Pleocyemata</taxon>
        <taxon>Astacidea</taxon>
        <taxon>Parastacoidea</taxon>
        <taxon>Parastacidae</taxon>
        <taxon>Cherax</taxon>
    </lineage>
</organism>
<name>A0AAW0XSV6_CHEQU</name>
<evidence type="ECO:0000313" key="2">
    <source>
        <dbReference type="EMBL" id="KAK8747641.1"/>
    </source>
</evidence>
<reference evidence="2 3" key="1">
    <citation type="journal article" date="2024" name="BMC Genomics">
        <title>Genome assembly of redclaw crayfish (Cherax quadricarinatus) provides insights into its immune adaptation and hypoxia tolerance.</title>
        <authorList>
            <person name="Liu Z."/>
            <person name="Zheng J."/>
            <person name="Li H."/>
            <person name="Fang K."/>
            <person name="Wang S."/>
            <person name="He J."/>
            <person name="Zhou D."/>
            <person name="Weng S."/>
            <person name="Chi M."/>
            <person name="Gu Z."/>
            <person name="He J."/>
            <person name="Li F."/>
            <person name="Wang M."/>
        </authorList>
    </citation>
    <scope>NUCLEOTIDE SEQUENCE [LARGE SCALE GENOMIC DNA]</scope>
    <source>
        <strain evidence="2">ZL_2023a</strain>
    </source>
</reference>
<reference evidence="2" key="2">
    <citation type="submission" date="2024-01" db="EMBL/GenBank/DDBJ databases">
        <authorList>
            <person name="He J."/>
            <person name="Wang M."/>
            <person name="Zheng J."/>
            <person name="Liu Z."/>
        </authorList>
    </citation>
    <scope>NUCLEOTIDE SEQUENCE</scope>
    <source>
        <strain evidence="2">ZL_2023a</strain>
        <tissue evidence="2">Muscle</tissue>
    </source>
</reference>
<accession>A0AAW0XSV6</accession>
<protein>
    <recommendedName>
        <fullName evidence="4">Secreted protein</fullName>
    </recommendedName>
</protein>
<gene>
    <name evidence="2" type="ORF">OTU49_016512</name>
</gene>
<feature type="signal peptide" evidence="1">
    <location>
        <begin position="1"/>
        <end position="21"/>
    </location>
</feature>
<feature type="chain" id="PRO_5044717488" description="Secreted protein" evidence="1">
    <location>
        <begin position="22"/>
        <end position="128"/>
    </location>
</feature>
<proteinExistence type="predicted"/>
<dbReference type="EMBL" id="JARKIK010000014">
    <property type="protein sequence ID" value="KAK8747642.1"/>
    <property type="molecule type" value="Genomic_DNA"/>
</dbReference>
<dbReference type="AlphaFoldDB" id="A0AAW0XSV6"/>
<dbReference type="EMBL" id="JARKIK010000014">
    <property type="protein sequence ID" value="KAK8747641.1"/>
    <property type="molecule type" value="Genomic_DNA"/>
</dbReference>
<evidence type="ECO:0000256" key="1">
    <source>
        <dbReference type="SAM" id="SignalP"/>
    </source>
</evidence>
<evidence type="ECO:0000313" key="3">
    <source>
        <dbReference type="Proteomes" id="UP001445076"/>
    </source>
</evidence>
<keyword evidence="3" id="KW-1185">Reference proteome</keyword>
<evidence type="ECO:0008006" key="4">
    <source>
        <dbReference type="Google" id="ProtNLM"/>
    </source>
</evidence>
<keyword evidence="1" id="KW-0732">Signal</keyword>
<comment type="caution">
    <text evidence="2">The sequence shown here is derived from an EMBL/GenBank/DDBJ whole genome shotgun (WGS) entry which is preliminary data.</text>
</comment>
<sequence>MFLCFANTLASWNFCLFKVQSQLGTKHDCTKVKQACQICNFPEGRTTHHLSQPVRQHPQDCRQSLQEVGLDLRKGNTASQSSEKKYLNTVFARLIRLAFGNFCPLVVVVQSCPRGTAVAVNQTVRALT</sequence>